<protein>
    <submittedName>
        <fullName evidence="7">AcrR family transcriptional regulator</fullName>
    </submittedName>
</protein>
<evidence type="ECO:0000259" key="6">
    <source>
        <dbReference type="PROSITE" id="PS50977"/>
    </source>
</evidence>
<keyword evidence="3 5" id="KW-0238">DNA-binding</keyword>
<feature type="DNA-binding region" description="H-T-H motif" evidence="5">
    <location>
        <begin position="41"/>
        <end position="60"/>
    </location>
</feature>
<keyword evidence="8" id="KW-1185">Reference proteome</keyword>
<dbReference type="SUPFAM" id="SSF48498">
    <property type="entry name" value="Tetracyclin repressor-like, C-terminal domain"/>
    <property type="match status" value="1"/>
</dbReference>
<dbReference type="InterPro" id="IPR050109">
    <property type="entry name" value="HTH-type_TetR-like_transc_reg"/>
</dbReference>
<dbReference type="Pfam" id="PF00440">
    <property type="entry name" value="TetR_N"/>
    <property type="match status" value="1"/>
</dbReference>
<dbReference type="Proteomes" id="UP001226577">
    <property type="component" value="Unassembled WGS sequence"/>
</dbReference>
<dbReference type="PANTHER" id="PTHR30055">
    <property type="entry name" value="HTH-TYPE TRANSCRIPTIONAL REGULATOR RUTR"/>
    <property type="match status" value="1"/>
</dbReference>
<dbReference type="SUPFAM" id="SSF46689">
    <property type="entry name" value="Homeodomain-like"/>
    <property type="match status" value="1"/>
</dbReference>
<dbReference type="InterPro" id="IPR009057">
    <property type="entry name" value="Homeodomain-like_sf"/>
</dbReference>
<dbReference type="PANTHER" id="PTHR30055:SF226">
    <property type="entry name" value="HTH-TYPE TRANSCRIPTIONAL REGULATOR PKSA"/>
    <property type="match status" value="1"/>
</dbReference>
<organism evidence="7 8">
    <name type="scientific">Pseudarthrobacter enclensis</name>
    <dbReference type="NCBI Taxonomy" id="993070"/>
    <lineage>
        <taxon>Bacteria</taxon>
        <taxon>Bacillati</taxon>
        <taxon>Actinomycetota</taxon>
        <taxon>Actinomycetes</taxon>
        <taxon>Micrococcales</taxon>
        <taxon>Micrococcaceae</taxon>
        <taxon>Pseudarthrobacter</taxon>
    </lineage>
</organism>
<keyword evidence="1" id="KW-0678">Repressor</keyword>
<feature type="domain" description="HTH tetR-type" evidence="6">
    <location>
        <begin position="18"/>
        <end position="78"/>
    </location>
</feature>
<name>A0ABT9RQB8_9MICC</name>
<dbReference type="EMBL" id="JAUSRE010000002">
    <property type="protein sequence ID" value="MDP9886868.1"/>
    <property type="molecule type" value="Genomic_DNA"/>
</dbReference>
<sequence>MSKYFRGVAAVPKIVDHDERRLELVDATWRIIARHGLESATMREIAMEAGFANGALKPYFPTKDTLLEFAFGHVFNRTNQRIAQVTKGKSGVDALRAFCLEVLPLDEERINEARIVIPFWQKAVNDPQKAAIHQQSMDEWLAAIRRFLAEARDSGDVRAAVDDSILAGQLLNMLLGAQIEAALAAEGHTDFGHAEQLEGYLALLGKNTTADGRQSGKHA</sequence>
<keyword evidence="2" id="KW-0805">Transcription regulation</keyword>
<evidence type="ECO:0000313" key="8">
    <source>
        <dbReference type="Proteomes" id="UP001226577"/>
    </source>
</evidence>
<evidence type="ECO:0000256" key="5">
    <source>
        <dbReference type="PROSITE-ProRule" id="PRU00335"/>
    </source>
</evidence>
<evidence type="ECO:0000313" key="7">
    <source>
        <dbReference type="EMBL" id="MDP9886868.1"/>
    </source>
</evidence>
<gene>
    <name evidence="7" type="ORF">J2X98_000438</name>
</gene>
<dbReference type="InterPro" id="IPR039538">
    <property type="entry name" value="BetI_C"/>
</dbReference>
<comment type="caution">
    <text evidence="7">The sequence shown here is derived from an EMBL/GenBank/DDBJ whole genome shotgun (WGS) entry which is preliminary data.</text>
</comment>
<accession>A0ABT9RQB8</accession>
<evidence type="ECO:0000256" key="2">
    <source>
        <dbReference type="ARBA" id="ARBA00023015"/>
    </source>
</evidence>
<evidence type="ECO:0000256" key="1">
    <source>
        <dbReference type="ARBA" id="ARBA00022491"/>
    </source>
</evidence>
<dbReference type="Pfam" id="PF13977">
    <property type="entry name" value="TetR_C_6"/>
    <property type="match status" value="1"/>
</dbReference>
<evidence type="ECO:0000256" key="4">
    <source>
        <dbReference type="ARBA" id="ARBA00023163"/>
    </source>
</evidence>
<dbReference type="PROSITE" id="PS50977">
    <property type="entry name" value="HTH_TETR_2"/>
    <property type="match status" value="1"/>
</dbReference>
<dbReference type="InterPro" id="IPR001647">
    <property type="entry name" value="HTH_TetR"/>
</dbReference>
<keyword evidence="4" id="KW-0804">Transcription</keyword>
<dbReference type="Gene3D" id="1.10.357.10">
    <property type="entry name" value="Tetracycline Repressor, domain 2"/>
    <property type="match status" value="1"/>
</dbReference>
<reference evidence="7 8" key="1">
    <citation type="submission" date="2023-07" db="EMBL/GenBank/DDBJ databases">
        <title>Sorghum-associated microbial communities from plants grown in Nebraska, USA.</title>
        <authorList>
            <person name="Schachtman D."/>
        </authorList>
    </citation>
    <scope>NUCLEOTIDE SEQUENCE [LARGE SCALE GENOMIC DNA]</scope>
    <source>
        <strain evidence="7 8">CC222</strain>
    </source>
</reference>
<proteinExistence type="predicted"/>
<dbReference type="InterPro" id="IPR036271">
    <property type="entry name" value="Tet_transcr_reg_TetR-rel_C_sf"/>
</dbReference>
<evidence type="ECO:0000256" key="3">
    <source>
        <dbReference type="ARBA" id="ARBA00023125"/>
    </source>
</evidence>